<organism evidence="9 10">
    <name type="scientific">Zunongwangia profunda</name>
    <dbReference type="NCBI Taxonomy" id="398743"/>
    <lineage>
        <taxon>Bacteria</taxon>
        <taxon>Pseudomonadati</taxon>
        <taxon>Bacteroidota</taxon>
        <taxon>Flavobacteriia</taxon>
        <taxon>Flavobacteriales</taxon>
        <taxon>Flavobacteriaceae</taxon>
        <taxon>Zunongwangia</taxon>
    </lineage>
</organism>
<dbReference type="InterPro" id="IPR050250">
    <property type="entry name" value="Macrolide_Exporter_MacB"/>
</dbReference>
<feature type="transmembrane region" description="Helical" evidence="6">
    <location>
        <begin position="697"/>
        <end position="723"/>
    </location>
</feature>
<keyword evidence="5 6" id="KW-0472">Membrane</keyword>
<accession>A0A3D5IYI4</accession>
<feature type="domain" description="ABC3 transporter permease C-terminal" evidence="7">
    <location>
        <begin position="703"/>
        <end position="815"/>
    </location>
</feature>
<dbReference type="RefSeq" id="WP_013074000.1">
    <property type="nucleotide sequence ID" value="NZ_CALFQJ010000118.1"/>
</dbReference>
<protein>
    <submittedName>
        <fullName evidence="9">ABC transporter permease</fullName>
    </submittedName>
</protein>
<evidence type="ECO:0000256" key="2">
    <source>
        <dbReference type="ARBA" id="ARBA00022475"/>
    </source>
</evidence>
<dbReference type="AlphaFoldDB" id="A0A3D5IYI4"/>
<dbReference type="Proteomes" id="UP000264330">
    <property type="component" value="Unassembled WGS sequence"/>
</dbReference>
<evidence type="ECO:0000259" key="8">
    <source>
        <dbReference type="Pfam" id="PF12704"/>
    </source>
</evidence>
<dbReference type="PANTHER" id="PTHR30572">
    <property type="entry name" value="MEMBRANE COMPONENT OF TRANSPORTER-RELATED"/>
    <property type="match status" value="1"/>
</dbReference>
<dbReference type="OMA" id="EMPSNSH"/>
<dbReference type="EMBL" id="DPMF01000123">
    <property type="protein sequence ID" value="HCV80448.1"/>
    <property type="molecule type" value="Genomic_DNA"/>
</dbReference>
<evidence type="ECO:0000256" key="4">
    <source>
        <dbReference type="ARBA" id="ARBA00022989"/>
    </source>
</evidence>
<reference evidence="9 10" key="1">
    <citation type="journal article" date="2018" name="Nat. Biotechnol.">
        <title>A standardized bacterial taxonomy based on genome phylogeny substantially revises the tree of life.</title>
        <authorList>
            <person name="Parks D.H."/>
            <person name="Chuvochina M."/>
            <person name="Waite D.W."/>
            <person name="Rinke C."/>
            <person name="Skarshewski A."/>
            <person name="Chaumeil P.A."/>
            <person name="Hugenholtz P."/>
        </authorList>
    </citation>
    <scope>NUCLEOTIDE SEQUENCE [LARGE SCALE GENOMIC DNA]</scope>
    <source>
        <strain evidence="9">UBA9359</strain>
    </source>
</reference>
<keyword evidence="3 6" id="KW-0812">Transmembrane</keyword>
<dbReference type="GO" id="GO:0022857">
    <property type="term" value="F:transmembrane transporter activity"/>
    <property type="evidence" value="ECO:0007669"/>
    <property type="project" value="TreeGrafter"/>
</dbReference>
<keyword evidence="4 6" id="KW-1133">Transmembrane helix</keyword>
<comment type="subcellular location">
    <subcellularLocation>
        <location evidence="1">Cell membrane</location>
        <topology evidence="1">Multi-pass membrane protein</topology>
    </subcellularLocation>
</comment>
<feature type="domain" description="MacB-like periplasmic core" evidence="8">
    <location>
        <begin position="20"/>
        <end position="238"/>
    </location>
</feature>
<feature type="transmembrane region" description="Helical" evidence="6">
    <location>
        <begin position="400"/>
        <end position="423"/>
    </location>
</feature>
<dbReference type="InterPro" id="IPR003838">
    <property type="entry name" value="ABC3_permease_C"/>
</dbReference>
<dbReference type="PANTHER" id="PTHR30572:SF18">
    <property type="entry name" value="ABC-TYPE MACROLIDE FAMILY EXPORT SYSTEM PERMEASE COMPONENT 2"/>
    <property type="match status" value="1"/>
</dbReference>
<name>A0A3D5IYI4_9FLAO</name>
<feature type="transmembrane region" description="Helical" evidence="6">
    <location>
        <begin position="21"/>
        <end position="41"/>
    </location>
</feature>
<evidence type="ECO:0000313" key="10">
    <source>
        <dbReference type="Proteomes" id="UP000264330"/>
    </source>
</evidence>
<feature type="transmembrane region" description="Helical" evidence="6">
    <location>
        <begin position="744"/>
        <end position="766"/>
    </location>
</feature>
<keyword evidence="2" id="KW-1003">Cell membrane</keyword>
<sequence>MFKNYIKIAWRNILRYKTNSVLNILGLTIGLVSVILIALYIQNELDYDTQFDAAAQVYRVNMKGKMGDNAFYAGYTPPPAGEALVDQFPEIESATRIYQPDNTQLAYESTAGSKVFNESEILAVDPNFLEVLSYPLQKGDAATCLQEPNSIVITPQIAKKYFGDANPMGKTLEYGEEKKPLKVTGVFEDLTSYPASVKFDILMPVTNFKDVTYFNWSWVWLNMATYVKLTPQASQNPASPAHLESRFPEMLKVQAAPAFERIGQPFEEFIKKGNYWELHLQALSDIHLYSQGITSSITEQHDVKNLYILGIIAFFIIILACVNFMNLSTVQAVKRSKEVGIRKVLGSQRKQLIKQFMAEVVCYTFCATLLAFITVLLILPLFNGLIGKELQVQAFFNGNLILLITGVVVLTTLLAGIYPAFFLTSFNPIRALKGKVGKTPQSGFIRNGLVVFQFSIAITLIICTLVVFSQLRYTQQKDLGFEHDQVLVINNAESLGNNLASFKKELIALAGVEAASSSSGMLTRGNFGDFYTPKPTADEPNIATDISLSSYLVDDAFIPTLDLEIVDGRGFDKRFKDSLSVILNETAAAQIGWENPIGKQIRYPGGNMEYYTVVGILKDFNLESLHTPIQPFALFAEESKSYDTRTTFISLKISGEHTRQVIGQVQDLWEAYVESNPFEYSFLDEDLAYAYQEDKRLASLFTVFTILAIFVACLGLFGLIAFTAQQRNKEIGVRKVLGANVSSIVKLLATNFLKLVMLSLILAAPVAWLAMDRWLQNFAYRIDIPIWAFLAAGALSLTIALCTVSFQAIKAAVANPVKSLRME</sequence>
<evidence type="ECO:0000313" key="9">
    <source>
        <dbReference type="EMBL" id="HCV80448.1"/>
    </source>
</evidence>
<evidence type="ECO:0000256" key="5">
    <source>
        <dbReference type="ARBA" id="ARBA00023136"/>
    </source>
</evidence>
<feature type="transmembrane region" description="Helical" evidence="6">
    <location>
        <begin position="786"/>
        <end position="813"/>
    </location>
</feature>
<proteinExistence type="predicted"/>
<dbReference type="Pfam" id="PF02687">
    <property type="entry name" value="FtsX"/>
    <property type="match status" value="2"/>
</dbReference>
<feature type="domain" description="ABC3 transporter permease C-terminal" evidence="7">
    <location>
        <begin position="311"/>
        <end position="428"/>
    </location>
</feature>
<evidence type="ECO:0000259" key="7">
    <source>
        <dbReference type="Pfam" id="PF02687"/>
    </source>
</evidence>
<feature type="transmembrane region" description="Helical" evidence="6">
    <location>
        <begin position="360"/>
        <end position="380"/>
    </location>
</feature>
<feature type="transmembrane region" description="Helical" evidence="6">
    <location>
        <begin position="444"/>
        <end position="468"/>
    </location>
</feature>
<feature type="domain" description="MacB-like periplasmic core" evidence="8">
    <location>
        <begin position="456"/>
        <end position="665"/>
    </location>
</feature>
<dbReference type="InterPro" id="IPR025857">
    <property type="entry name" value="MacB_PCD"/>
</dbReference>
<dbReference type="GO" id="GO:0005886">
    <property type="term" value="C:plasma membrane"/>
    <property type="evidence" value="ECO:0007669"/>
    <property type="project" value="UniProtKB-SubCell"/>
</dbReference>
<gene>
    <name evidence="9" type="ORF">DGQ38_05310</name>
</gene>
<comment type="caution">
    <text evidence="9">The sequence shown here is derived from an EMBL/GenBank/DDBJ whole genome shotgun (WGS) entry which is preliminary data.</text>
</comment>
<evidence type="ECO:0000256" key="3">
    <source>
        <dbReference type="ARBA" id="ARBA00022692"/>
    </source>
</evidence>
<evidence type="ECO:0000256" key="6">
    <source>
        <dbReference type="SAM" id="Phobius"/>
    </source>
</evidence>
<dbReference type="Pfam" id="PF12704">
    <property type="entry name" value="MacB_PCD"/>
    <property type="match status" value="2"/>
</dbReference>
<evidence type="ECO:0000256" key="1">
    <source>
        <dbReference type="ARBA" id="ARBA00004651"/>
    </source>
</evidence>
<feature type="transmembrane region" description="Helical" evidence="6">
    <location>
        <begin position="306"/>
        <end position="327"/>
    </location>
</feature>